<dbReference type="RefSeq" id="WP_379822214.1">
    <property type="nucleotide sequence ID" value="NZ_JBHUMD010000029.1"/>
</dbReference>
<dbReference type="SMART" id="SM00387">
    <property type="entry name" value="HATPase_c"/>
    <property type="match status" value="1"/>
</dbReference>
<evidence type="ECO:0000313" key="15">
    <source>
        <dbReference type="EMBL" id="MFD2603425.1"/>
    </source>
</evidence>
<evidence type="ECO:0000256" key="1">
    <source>
        <dbReference type="ARBA" id="ARBA00000085"/>
    </source>
</evidence>
<dbReference type="PROSITE" id="PS50885">
    <property type="entry name" value="HAMP"/>
    <property type="match status" value="1"/>
</dbReference>
<dbReference type="EMBL" id="JBHUMD010000029">
    <property type="protein sequence ID" value="MFD2603425.1"/>
    <property type="molecule type" value="Genomic_DNA"/>
</dbReference>
<dbReference type="InterPro" id="IPR004358">
    <property type="entry name" value="Sig_transdc_His_kin-like_C"/>
</dbReference>
<dbReference type="SUPFAM" id="SSF52172">
    <property type="entry name" value="CheY-like"/>
    <property type="match status" value="3"/>
</dbReference>
<keyword evidence="6" id="KW-0418">Kinase</keyword>
<dbReference type="InterPro" id="IPR001789">
    <property type="entry name" value="Sig_transdc_resp-reg_receiver"/>
</dbReference>
<organism evidence="15 16">
    <name type="scientific">Flavobacterium suzhouense</name>
    <dbReference type="NCBI Taxonomy" id="1529638"/>
    <lineage>
        <taxon>Bacteria</taxon>
        <taxon>Pseudomonadati</taxon>
        <taxon>Bacteroidota</taxon>
        <taxon>Flavobacteriia</taxon>
        <taxon>Flavobacteriales</taxon>
        <taxon>Flavobacteriaceae</taxon>
        <taxon>Flavobacterium</taxon>
    </lineage>
</organism>
<evidence type="ECO:0000256" key="6">
    <source>
        <dbReference type="ARBA" id="ARBA00022777"/>
    </source>
</evidence>
<dbReference type="SMART" id="SM00304">
    <property type="entry name" value="HAMP"/>
    <property type="match status" value="1"/>
</dbReference>
<dbReference type="InterPro" id="IPR007891">
    <property type="entry name" value="CHASE3"/>
</dbReference>
<proteinExistence type="predicted"/>
<evidence type="ECO:0000256" key="4">
    <source>
        <dbReference type="ARBA" id="ARBA00022553"/>
    </source>
</evidence>
<keyword evidence="11" id="KW-1133">Transmembrane helix</keyword>
<dbReference type="SUPFAM" id="SSF55781">
    <property type="entry name" value="GAF domain-like"/>
    <property type="match status" value="1"/>
</dbReference>
<dbReference type="Gene3D" id="3.30.450.40">
    <property type="match status" value="1"/>
</dbReference>
<keyword evidence="11" id="KW-0812">Transmembrane</keyword>
<dbReference type="PROSITE" id="PS50110">
    <property type="entry name" value="RESPONSE_REGULATORY"/>
    <property type="match status" value="3"/>
</dbReference>
<keyword evidence="9" id="KW-0175">Coiled coil</keyword>
<dbReference type="CDD" id="cd17546">
    <property type="entry name" value="REC_hyHK_CKI1_RcsC-like"/>
    <property type="match status" value="1"/>
</dbReference>
<dbReference type="PROSITE" id="PS50109">
    <property type="entry name" value="HIS_KIN"/>
    <property type="match status" value="1"/>
</dbReference>
<dbReference type="InterPro" id="IPR003661">
    <property type="entry name" value="HisK_dim/P_dom"/>
</dbReference>
<comment type="caution">
    <text evidence="15">The sequence shown here is derived from an EMBL/GenBank/DDBJ whole genome shotgun (WGS) entry which is preliminary data.</text>
</comment>
<dbReference type="CDD" id="cd06225">
    <property type="entry name" value="HAMP"/>
    <property type="match status" value="1"/>
</dbReference>
<dbReference type="Pfam" id="PF00072">
    <property type="entry name" value="Response_reg"/>
    <property type="match status" value="3"/>
</dbReference>
<dbReference type="CDD" id="cd19410">
    <property type="entry name" value="HK9-like_sensor"/>
    <property type="match status" value="1"/>
</dbReference>
<evidence type="ECO:0000256" key="3">
    <source>
        <dbReference type="ARBA" id="ARBA00012438"/>
    </source>
</evidence>
<comment type="catalytic activity">
    <reaction evidence="1">
        <text>ATP + protein L-histidine = ADP + protein N-phospho-L-histidine.</text>
        <dbReference type="EC" id="2.7.13.3"/>
    </reaction>
</comment>
<dbReference type="Gene3D" id="3.30.565.10">
    <property type="entry name" value="Histidine kinase-like ATPase, C-terminal domain"/>
    <property type="match status" value="1"/>
</dbReference>
<dbReference type="InterPro" id="IPR036890">
    <property type="entry name" value="HATPase_C_sf"/>
</dbReference>
<dbReference type="Pfam" id="PF13185">
    <property type="entry name" value="GAF_2"/>
    <property type="match status" value="1"/>
</dbReference>
<feature type="modified residue" description="4-aspartylphosphate" evidence="8">
    <location>
        <position position="971"/>
    </location>
</feature>
<feature type="domain" description="Response regulatory" evidence="13">
    <location>
        <begin position="922"/>
        <end position="1038"/>
    </location>
</feature>
<dbReference type="Gene3D" id="3.40.50.2300">
    <property type="match status" value="3"/>
</dbReference>
<reference evidence="16" key="1">
    <citation type="journal article" date="2019" name="Int. J. Syst. Evol. Microbiol.">
        <title>The Global Catalogue of Microorganisms (GCM) 10K type strain sequencing project: providing services to taxonomists for standard genome sequencing and annotation.</title>
        <authorList>
            <consortium name="The Broad Institute Genomics Platform"/>
            <consortium name="The Broad Institute Genome Sequencing Center for Infectious Disease"/>
            <person name="Wu L."/>
            <person name="Ma J."/>
        </authorList>
    </citation>
    <scope>NUCLEOTIDE SEQUENCE [LARGE SCALE GENOMIC DNA]</scope>
    <source>
        <strain evidence="16">KCTC 42107</strain>
    </source>
</reference>
<evidence type="ECO:0000256" key="7">
    <source>
        <dbReference type="ARBA" id="ARBA00023012"/>
    </source>
</evidence>
<dbReference type="SUPFAM" id="SSF55874">
    <property type="entry name" value="ATPase domain of HSP90 chaperone/DNA topoisomerase II/histidine kinase"/>
    <property type="match status" value="1"/>
</dbReference>
<dbReference type="Pfam" id="PF00512">
    <property type="entry name" value="HisKA"/>
    <property type="match status" value="1"/>
</dbReference>
<feature type="transmembrane region" description="Helical" evidence="11">
    <location>
        <begin position="175"/>
        <end position="202"/>
    </location>
</feature>
<feature type="modified residue" description="4-aspartylphosphate" evidence="8">
    <location>
        <position position="849"/>
    </location>
</feature>
<dbReference type="SMART" id="SM00388">
    <property type="entry name" value="HisKA"/>
    <property type="match status" value="1"/>
</dbReference>
<feature type="domain" description="HAMP" evidence="14">
    <location>
        <begin position="220"/>
        <end position="272"/>
    </location>
</feature>
<comment type="subcellular location">
    <subcellularLocation>
        <location evidence="2">Membrane</location>
    </subcellularLocation>
</comment>
<feature type="domain" description="Response regulatory" evidence="13">
    <location>
        <begin position="800"/>
        <end position="913"/>
    </location>
</feature>
<keyword evidence="16" id="KW-1185">Reference proteome</keyword>
<dbReference type="CDD" id="cd00156">
    <property type="entry name" value="REC"/>
    <property type="match status" value="1"/>
</dbReference>
<evidence type="ECO:0000256" key="10">
    <source>
        <dbReference type="SAM" id="MobiDB-lite"/>
    </source>
</evidence>
<dbReference type="Gene3D" id="6.10.340.10">
    <property type="match status" value="1"/>
</dbReference>
<dbReference type="InterPro" id="IPR036097">
    <property type="entry name" value="HisK_dim/P_sf"/>
</dbReference>
<feature type="coiled-coil region" evidence="9">
    <location>
        <begin position="140"/>
        <end position="174"/>
    </location>
</feature>
<keyword evidence="7" id="KW-0902">Two-component regulatory system</keyword>
<keyword evidence="11" id="KW-0472">Membrane</keyword>
<dbReference type="PRINTS" id="PR00344">
    <property type="entry name" value="BCTRLSENSOR"/>
</dbReference>
<dbReference type="SMART" id="SM00065">
    <property type="entry name" value="GAF"/>
    <property type="match status" value="1"/>
</dbReference>
<dbReference type="InterPro" id="IPR003660">
    <property type="entry name" value="HAMP_dom"/>
</dbReference>
<evidence type="ECO:0000259" key="13">
    <source>
        <dbReference type="PROSITE" id="PS50110"/>
    </source>
</evidence>
<dbReference type="InterPro" id="IPR029016">
    <property type="entry name" value="GAF-like_dom_sf"/>
</dbReference>
<dbReference type="Proteomes" id="UP001597480">
    <property type="component" value="Unassembled WGS sequence"/>
</dbReference>
<dbReference type="SMART" id="SM00448">
    <property type="entry name" value="REC"/>
    <property type="match status" value="3"/>
</dbReference>
<dbReference type="PANTHER" id="PTHR45339:SF1">
    <property type="entry name" value="HYBRID SIGNAL TRANSDUCTION HISTIDINE KINASE J"/>
    <property type="match status" value="1"/>
</dbReference>
<dbReference type="CDD" id="cd00082">
    <property type="entry name" value="HisKA"/>
    <property type="match status" value="1"/>
</dbReference>
<keyword evidence="4 8" id="KW-0597">Phosphoprotein</keyword>
<evidence type="ECO:0000313" key="16">
    <source>
        <dbReference type="Proteomes" id="UP001597480"/>
    </source>
</evidence>
<evidence type="ECO:0000256" key="11">
    <source>
        <dbReference type="SAM" id="Phobius"/>
    </source>
</evidence>
<dbReference type="EC" id="2.7.13.3" evidence="3"/>
<keyword evidence="5" id="KW-0808">Transferase</keyword>
<feature type="coiled-coil region" evidence="9">
    <location>
        <begin position="425"/>
        <end position="508"/>
    </location>
</feature>
<accession>A0ABW5NX40</accession>
<dbReference type="Pfam" id="PF05227">
    <property type="entry name" value="CHASE3"/>
    <property type="match status" value="1"/>
</dbReference>
<evidence type="ECO:0000256" key="2">
    <source>
        <dbReference type="ARBA" id="ARBA00004370"/>
    </source>
</evidence>
<dbReference type="Gene3D" id="1.10.287.130">
    <property type="match status" value="1"/>
</dbReference>
<evidence type="ECO:0000256" key="8">
    <source>
        <dbReference type="PROSITE-ProRule" id="PRU00169"/>
    </source>
</evidence>
<feature type="domain" description="Response regulatory" evidence="13">
    <location>
        <begin position="1068"/>
        <end position="1185"/>
    </location>
</feature>
<evidence type="ECO:0000256" key="9">
    <source>
        <dbReference type="SAM" id="Coils"/>
    </source>
</evidence>
<dbReference type="SUPFAM" id="SSF47384">
    <property type="entry name" value="Homodimeric domain of signal transducing histidine kinase"/>
    <property type="match status" value="1"/>
</dbReference>
<dbReference type="PANTHER" id="PTHR45339">
    <property type="entry name" value="HYBRID SIGNAL TRANSDUCTION HISTIDINE KINASE J"/>
    <property type="match status" value="1"/>
</dbReference>
<dbReference type="CDD" id="cd16922">
    <property type="entry name" value="HATPase_EvgS-ArcB-TorS-like"/>
    <property type="match status" value="1"/>
</dbReference>
<evidence type="ECO:0000256" key="5">
    <source>
        <dbReference type="ARBA" id="ARBA00022679"/>
    </source>
</evidence>
<dbReference type="InterPro" id="IPR003018">
    <property type="entry name" value="GAF"/>
</dbReference>
<sequence length="1189" mass="133399">MDGSFKRNLLISSGVSILILLVSSTASFLSIRSLLESNSLVRHTQEVIYNINEATSVMTDAQGGMRGFLVTGKQDFLKRYENAEEDTGLYINKLEQLTTDNPLQQTSIKELRPLINSFYDYLDERVTDKMRNGAITPDELDNGRKLMESIRGLLKRMENEEQRLLAERNSASEKYGMYSSVLIVIAALLALLISVSFFARILRDYNERLKLQLKLQEAEKETAERIRVISGIAGEISSGNYEIRVNDTQSDALGSVAGSLNNMAVELDKSFRTLSDNEWLQSGLAKLNDVMIGEKEIGQLTSDIIEHLAAYTNSNAAVLYVVDGQDLVATAGYSYVADKSRIRIKVGDGLSGQAVASRSIKELKSVSADDIKISYALGETKPAHIIAVPLIDDKVTGVVELASVKEFSKRSIAFLNAAANNVGIAITASQNRKRLQELLEETESQSEELRMQHSEMENINAELEAQTQKLQASEEELRVQQEELQQTNEELAERSVLLEERNVEIQKKSEDLELSTRYKSEFLANMSHELRTPLNSILLLSRLLSENNDKNMNDEQIEFAKVIQSSGNGLLGLIDEILDLSKIEAGKMELEFIDIATKEITDALKALFNEVAKQKGIELNIIDDEAPLVLKTDKVRLEQILKNLLSNAIKFTAKGSVTLEIKKCPKNDKLVYFTVKDTGIGIPYEKQPLIFEAFQQADGSTKRKYGGTGLGLSISRELAKLLKGEITLKSEPNEGSEFTLVIPISGSVRHQTEIVYRDEPQKPVDDKESADKEEKNKFLSLSIPDDVPDDRDIINGDDKVILIVEDDTNFAKSLLDFTRKRGYRGIVSVRGDEAFNLAVMYRPVGVLLDIQLPVKSGWEVMEELKGNWQTKHIPVHMMSSHKMKQESLLKGAVNFLDKPVAYEQMPEIFKRIEHIVNKESQKVLIIEDNPKHAKALAYFLETYDINSEIKSDVTDGVDALKKQHIDCVILDMGIPDQQAYEILEGVKKNEGLESLPVIVFTGKSLSMKEELKIKKYADSIVVKTAHSYQRMLDEVSLFLHLVEENKTTEKKDTYKKLSLLNNVLNDKTVLVVDDDVRNIYSLTKALEVLKMNVITAIDGKEALKALEEHPEVDVVLLDMMMPNMDGYETATRIRENSKYKTLPVIAVTAKAMTGDREKCINAGASDYITKPVDVDQLLSLLRVWLYDQQ</sequence>
<dbReference type="Pfam" id="PF02518">
    <property type="entry name" value="HATPase_c"/>
    <property type="match status" value="1"/>
</dbReference>
<name>A0ABW5NX40_9FLAO</name>
<dbReference type="InterPro" id="IPR003594">
    <property type="entry name" value="HATPase_dom"/>
</dbReference>
<evidence type="ECO:0000259" key="12">
    <source>
        <dbReference type="PROSITE" id="PS50109"/>
    </source>
</evidence>
<feature type="region of interest" description="Disordered" evidence="10">
    <location>
        <begin position="756"/>
        <end position="775"/>
    </location>
</feature>
<evidence type="ECO:0000259" key="14">
    <source>
        <dbReference type="PROSITE" id="PS50885"/>
    </source>
</evidence>
<protein>
    <recommendedName>
        <fullName evidence="3">histidine kinase</fullName>
        <ecNumber evidence="3">2.7.13.3</ecNumber>
    </recommendedName>
</protein>
<dbReference type="InterPro" id="IPR005467">
    <property type="entry name" value="His_kinase_dom"/>
</dbReference>
<dbReference type="InterPro" id="IPR011006">
    <property type="entry name" value="CheY-like_superfamily"/>
</dbReference>
<feature type="domain" description="Histidine kinase" evidence="12">
    <location>
        <begin position="525"/>
        <end position="746"/>
    </location>
</feature>
<gene>
    <name evidence="15" type="ORF">ACFSR3_15280</name>
</gene>
<feature type="modified residue" description="4-aspartylphosphate" evidence="8">
    <location>
        <position position="1118"/>
    </location>
</feature>